<organism evidence="4 5">
    <name type="scientific">Steinernema glaseri</name>
    <dbReference type="NCBI Taxonomy" id="37863"/>
    <lineage>
        <taxon>Eukaryota</taxon>
        <taxon>Metazoa</taxon>
        <taxon>Ecdysozoa</taxon>
        <taxon>Nematoda</taxon>
        <taxon>Chromadorea</taxon>
        <taxon>Rhabditida</taxon>
        <taxon>Tylenchina</taxon>
        <taxon>Panagrolaimomorpha</taxon>
        <taxon>Strongyloidoidea</taxon>
        <taxon>Steinernematidae</taxon>
        <taxon>Steinernema</taxon>
    </lineage>
</organism>
<dbReference type="GO" id="GO:0004714">
    <property type="term" value="F:transmembrane receptor protein tyrosine kinase activity"/>
    <property type="evidence" value="ECO:0007669"/>
    <property type="project" value="TreeGrafter"/>
</dbReference>
<dbReference type="WBParaSite" id="L893_g3693.t1">
    <property type="protein sequence ID" value="L893_g3693.t1"/>
    <property type="gene ID" value="L893_g3693"/>
</dbReference>
<feature type="chain" id="PRO_5009314377" evidence="2">
    <location>
        <begin position="25"/>
        <end position="791"/>
    </location>
</feature>
<dbReference type="GO" id="GO:0043235">
    <property type="term" value="C:receptor complex"/>
    <property type="evidence" value="ECO:0007669"/>
    <property type="project" value="TreeGrafter"/>
</dbReference>
<proteinExistence type="predicted"/>
<dbReference type="SUPFAM" id="SSF56112">
    <property type="entry name" value="Protein kinase-like (PK-like)"/>
    <property type="match status" value="1"/>
</dbReference>
<dbReference type="Proteomes" id="UP000095287">
    <property type="component" value="Unplaced"/>
</dbReference>
<accession>A0A1I8AAB9</accession>
<dbReference type="PANTHER" id="PTHR24416">
    <property type="entry name" value="TYROSINE-PROTEIN KINASE RECEPTOR"/>
    <property type="match status" value="1"/>
</dbReference>
<dbReference type="InterPro" id="IPR000719">
    <property type="entry name" value="Prot_kinase_dom"/>
</dbReference>
<keyword evidence="4" id="KW-1185">Reference proteome</keyword>
<dbReference type="Gene3D" id="1.10.510.10">
    <property type="entry name" value="Transferase(Phosphotransferase) domain 1"/>
    <property type="match status" value="1"/>
</dbReference>
<dbReference type="Gene3D" id="3.30.200.20">
    <property type="entry name" value="Phosphorylase Kinase, domain 1"/>
    <property type="match status" value="1"/>
</dbReference>
<dbReference type="InterPro" id="IPR001245">
    <property type="entry name" value="Ser-Thr/Tyr_kinase_cat_dom"/>
</dbReference>
<dbReference type="PRINTS" id="PR00109">
    <property type="entry name" value="TYRKINASE"/>
</dbReference>
<dbReference type="GO" id="GO:0007169">
    <property type="term" value="P:cell surface receptor protein tyrosine kinase signaling pathway"/>
    <property type="evidence" value="ECO:0007669"/>
    <property type="project" value="TreeGrafter"/>
</dbReference>
<dbReference type="InterPro" id="IPR050122">
    <property type="entry name" value="RTK"/>
</dbReference>
<dbReference type="InterPro" id="IPR008266">
    <property type="entry name" value="Tyr_kinase_AS"/>
</dbReference>
<dbReference type="PROSITE" id="PS50011">
    <property type="entry name" value="PROTEIN_KINASE_DOM"/>
    <property type="match status" value="1"/>
</dbReference>
<feature type="transmembrane region" description="Helical" evidence="1">
    <location>
        <begin position="427"/>
        <end position="446"/>
    </location>
</feature>
<dbReference type="PANTHER" id="PTHR24416:SF548">
    <property type="entry name" value="PROTEIN KINASE DOMAIN-CONTAINING PROTEIN"/>
    <property type="match status" value="1"/>
</dbReference>
<dbReference type="InterPro" id="IPR011009">
    <property type="entry name" value="Kinase-like_dom_sf"/>
</dbReference>
<reference evidence="5" key="1">
    <citation type="submission" date="2016-11" db="UniProtKB">
        <authorList>
            <consortium name="WormBaseParasite"/>
        </authorList>
    </citation>
    <scope>IDENTIFICATION</scope>
</reference>
<dbReference type="GO" id="GO:0005886">
    <property type="term" value="C:plasma membrane"/>
    <property type="evidence" value="ECO:0007669"/>
    <property type="project" value="TreeGrafter"/>
</dbReference>
<keyword evidence="1" id="KW-1133">Transmembrane helix</keyword>
<protein>
    <submittedName>
        <fullName evidence="5">Protein kinase domain-containing protein</fullName>
    </submittedName>
</protein>
<dbReference type="AlphaFoldDB" id="A0A1I8AAB9"/>
<evidence type="ECO:0000313" key="4">
    <source>
        <dbReference type="Proteomes" id="UP000095287"/>
    </source>
</evidence>
<feature type="domain" description="Protein kinase" evidence="3">
    <location>
        <begin position="493"/>
        <end position="777"/>
    </location>
</feature>
<dbReference type="PROSITE" id="PS00109">
    <property type="entry name" value="PROTEIN_KINASE_TYR"/>
    <property type="match status" value="1"/>
</dbReference>
<dbReference type="CDD" id="cd00192">
    <property type="entry name" value="PTKc"/>
    <property type="match status" value="1"/>
</dbReference>
<evidence type="ECO:0000259" key="3">
    <source>
        <dbReference type="PROSITE" id="PS50011"/>
    </source>
</evidence>
<dbReference type="FunFam" id="3.30.200.20:FF:000855">
    <property type="entry name" value="Protein CBG11187"/>
    <property type="match status" value="1"/>
</dbReference>
<keyword evidence="1" id="KW-0472">Membrane</keyword>
<evidence type="ECO:0000256" key="1">
    <source>
        <dbReference type="SAM" id="Phobius"/>
    </source>
</evidence>
<keyword evidence="1" id="KW-0812">Transmembrane</keyword>
<feature type="signal peptide" evidence="2">
    <location>
        <begin position="1"/>
        <end position="24"/>
    </location>
</feature>
<dbReference type="Pfam" id="PF07714">
    <property type="entry name" value="PK_Tyr_Ser-Thr"/>
    <property type="match status" value="1"/>
</dbReference>
<evidence type="ECO:0000256" key="2">
    <source>
        <dbReference type="SAM" id="SignalP"/>
    </source>
</evidence>
<keyword evidence="2" id="KW-0732">Signal</keyword>
<evidence type="ECO:0000313" key="5">
    <source>
        <dbReference type="WBParaSite" id="L893_g3693.t1"/>
    </source>
</evidence>
<sequence length="791" mass="89816">MRLLQSLVLPLCLTLILCSSSVNSASCPTLGITSYVLVYFSSDCQPDGFTSMLEVFANLTAECDENFKHELHFGFKQIYGSTRDSLYNDIQEWKNSETDEVGTLLNDSKATPSDALASLKAIKNLIDSNNRDPPAAVKKKTLTIVSDFIDKELFETVNNLTGHNIQLFVLTNWEKLDETMTEFKNVNLLMSTENENLFCKDIPYELHTSHKSARANINIYLSESSDLSKSAENVAGILQGDLCTLPNSTKVMSEYAKVYHGEDSIFLPWVQEQTSPFAKHCVSNLPKPRTKTRASRSAACGQNEPFYNNLYKDLTIPSQLPTYNVFIGEDVPDCLISMISTVTQCPTCTNIFLDVLIDGSYLNSLTVYSHVFKPLSNTNIFSPHRDNHVTTNTKDLTVCRAMLPAKPLHEMKPYTPPKSLSRALERFFLIILIATTSVTATGAFFYRKLYTKRMELLEEMRELALQPGAFKKAKECPKVARLPWEIKSDRIHLDHEFPLGEGTISVVYLGKLKGKSPIMQWIDRVEMKQFQDCAVAVRVPRRFDEMEEQQLLREINSMKVLKHHTYINVLLGWTSKDNLVCTVLELTHTNLTKYLAQLRDGVSSSETALTASLIPYRHFLQINWQICEAMVYITSKGLVHRDMAARNILLTTGLRVKVSGFGFCSEATDPAFAPGAPTINSLPVRWIAPEAMEGRFSESSDVWSFGIMLDEMYSLGEKPYGEMVPEEFVQAIKCGERLRKPEFASEEMYSIMVRCWHKYPERRPRFTELQERFHSMIEHYHDNPAFELSDS</sequence>
<name>A0A1I8AAB9_9BILA</name>
<dbReference type="GO" id="GO:0005524">
    <property type="term" value="F:ATP binding"/>
    <property type="evidence" value="ECO:0007669"/>
    <property type="project" value="InterPro"/>
</dbReference>